<keyword evidence="8 11" id="KW-0233">DNA recombination</keyword>
<feature type="binding site" evidence="11">
    <location>
        <position position="17"/>
    </location>
    <ligand>
        <name>Mg(2+)</name>
        <dbReference type="ChEBI" id="CHEBI:18420"/>
    </ligand>
</feature>
<dbReference type="SUPFAM" id="SSF52980">
    <property type="entry name" value="Restriction endonuclease-like"/>
    <property type="match status" value="1"/>
</dbReference>
<evidence type="ECO:0000313" key="12">
    <source>
        <dbReference type="EMBL" id="HEW53503.1"/>
    </source>
</evidence>
<keyword evidence="2 11" id="KW-0479">Metal-binding</keyword>
<evidence type="ECO:0000256" key="2">
    <source>
        <dbReference type="ARBA" id="ARBA00022723"/>
    </source>
</evidence>
<gene>
    <name evidence="11" type="primary">hjc</name>
    <name evidence="12" type="ORF">ENO77_05045</name>
</gene>
<dbReference type="AlphaFoldDB" id="A0A7C2Z229"/>
<dbReference type="HAMAP" id="MF_01490">
    <property type="entry name" value="HJ_Resolv_Hjc"/>
    <property type="match status" value="1"/>
</dbReference>
<evidence type="ECO:0000256" key="7">
    <source>
        <dbReference type="ARBA" id="ARBA00023125"/>
    </source>
</evidence>
<proteinExistence type="inferred from homology"/>
<comment type="caution">
    <text evidence="12">The sequence shown here is derived from an EMBL/GenBank/DDBJ whole genome shotgun (WGS) entry which is preliminary data.</text>
</comment>
<dbReference type="GO" id="GO:0006281">
    <property type="term" value="P:DNA repair"/>
    <property type="evidence" value="ECO:0007669"/>
    <property type="project" value="UniProtKB-UniRule"/>
</dbReference>
<dbReference type="GO" id="GO:0003677">
    <property type="term" value="F:DNA binding"/>
    <property type="evidence" value="ECO:0007669"/>
    <property type="project" value="UniProtKB-KW"/>
</dbReference>
<comment type="similarity">
    <text evidence="11">Belongs to the Holliday junction resolvase Hjc family.</text>
</comment>
<dbReference type="EC" id="3.1.21.10" evidence="11"/>
<comment type="catalytic activity">
    <reaction evidence="10 11">
        <text>Endonucleolytic cleavage at a junction such as a reciprocal single-stranded crossover between two homologous DNA duplexes (Holliday junction).</text>
        <dbReference type="EC" id="3.1.21.10"/>
    </reaction>
</comment>
<dbReference type="EMBL" id="DSGT01000013">
    <property type="protein sequence ID" value="HEW53503.1"/>
    <property type="molecule type" value="Genomic_DNA"/>
</dbReference>
<dbReference type="Pfam" id="PF01870">
    <property type="entry name" value="Hjc"/>
    <property type="match status" value="1"/>
</dbReference>
<evidence type="ECO:0000256" key="11">
    <source>
        <dbReference type="HAMAP-Rule" id="MF_01490"/>
    </source>
</evidence>
<comment type="function">
    <text evidence="11">A structure-specific endonuclease that resolves Holliday junction (HJ) intermediates during genetic recombination. Cleaves 4-way DNA junctions introducing paired nicks in opposing strands, leaving a 5'-terminal phosphate and a 3'-terminal hydroxyl group that are subsequently ligated to produce recombinant products.</text>
</comment>
<name>A0A7C2Z229_9CREN</name>
<dbReference type="PIRSF" id="PIRSF004985">
    <property type="entry name" value="Hlld_jn_rslvs_ar"/>
    <property type="match status" value="1"/>
</dbReference>
<keyword evidence="5 11" id="KW-0378">Hydrolase</keyword>
<keyword evidence="3 11" id="KW-0255">Endonuclease</keyword>
<feature type="active site" evidence="11">
    <location>
        <position position="37"/>
    </location>
</feature>
<comment type="cofactor">
    <cofactor evidence="11">
        <name>Mg(2+)</name>
        <dbReference type="ChEBI" id="CHEBI:18420"/>
    </cofactor>
    <text evidence="11">Binds 1 Mg(2+) ion per subunit.</text>
</comment>
<dbReference type="InterPro" id="IPR011335">
    <property type="entry name" value="Restrct_endonuc-II-like"/>
</dbReference>
<organism evidence="12">
    <name type="scientific">Ignisphaera aggregans</name>
    <dbReference type="NCBI Taxonomy" id="334771"/>
    <lineage>
        <taxon>Archaea</taxon>
        <taxon>Thermoproteota</taxon>
        <taxon>Thermoprotei</taxon>
        <taxon>Desulfurococcales</taxon>
        <taxon>Desulfurococcaceae</taxon>
        <taxon>Ignisphaera</taxon>
    </lineage>
</organism>
<protein>
    <recommendedName>
        <fullName evidence="11">Crossover junction endodeoxyribonuclease Hjc</fullName>
        <shortName evidence="11">Hjc</shortName>
        <ecNumber evidence="11">3.1.21.10</ecNumber>
    </recommendedName>
    <alternativeName>
        <fullName evidence="11">Holliday junction resolvase Hjc</fullName>
    </alternativeName>
</protein>
<keyword evidence="6 11" id="KW-0460">Magnesium</keyword>
<dbReference type="PANTHER" id="PTHR39651:SF1">
    <property type="entry name" value="HOLLIDAY JUNCTION RESOLVASE HJC"/>
    <property type="match status" value="1"/>
</dbReference>
<evidence type="ECO:0000256" key="9">
    <source>
        <dbReference type="ARBA" id="ARBA00023204"/>
    </source>
</evidence>
<keyword evidence="9 11" id="KW-0234">DNA repair</keyword>
<keyword evidence="4 11" id="KW-0227">DNA damage</keyword>
<dbReference type="Gene3D" id="3.40.1350.10">
    <property type="match status" value="1"/>
</dbReference>
<evidence type="ECO:0000256" key="1">
    <source>
        <dbReference type="ARBA" id="ARBA00022722"/>
    </source>
</evidence>
<keyword evidence="7 11" id="KW-0238">DNA-binding</keyword>
<feature type="binding site" evidence="11">
    <location>
        <position position="48"/>
    </location>
    <ligand>
        <name>Mg(2+)</name>
        <dbReference type="ChEBI" id="CHEBI:18420"/>
    </ligand>
</feature>
<evidence type="ECO:0000256" key="5">
    <source>
        <dbReference type="ARBA" id="ARBA00022801"/>
    </source>
</evidence>
<dbReference type="GO" id="GO:0008821">
    <property type="term" value="F:crossover junction DNA endonuclease activity"/>
    <property type="evidence" value="ECO:0007669"/>
    <property type="project" value="UniProtKB-UniRule"/>
</dbReference>
<reference evidence="12" key="1">
    <citation type="journal article" date="2020" name="mSystems">
        <title>Genome- and Community-Level Interaction Insights into Carbon Utilization and Element Cycling Functions of Hydrothermarchaeota in Hydrothermal Sediment.</title>
        <authorList>
            <person name="Zhou Z."/>
            <person name="Liu Y."/>
            <person name="Xu W."/>
            <person name="Pan J."/>
            <person name="Luo Z.H."/>
            <person name="Li M."/>
        </authorList>
    </citation>
    <scope>NUCLEOTIDE SEQUENCE [LARGE SCALE GENOMIC DNA]</scope>
    <source>
        <strain evidence="12">SpSt-16</strain>
    </source>
</reference>
<evidence type="ECO:0000256" key="3">
    <source>
        <dbReference type="ARBA" id="ARBA00022759"/>
    </source>
</evidence>
<comment type="subunit">
    <text evidence="11">Homodimer.</text>
</comment>
<evidence type="ECO:0000256" key="6">
    <source>
        <dbReference type="ARBA" id="ARBA00022842"/>
    </source>
</evidence>
<sequence length="151" mass="17323">MYKNEGRRRRTTGVSAERELVSKLWKQGFAVIRGPASGSRIKKGVYPDIVAIKNRHVFVIEVKKRAKLDHIYIDREQIEKLKEFARRAGGEPLIAVKVAEKRVWKAVPISNVKEVSMDKCRIDKGIIEQAEDLMNYLNSRINLGLDSYLSK</sequence>
<feature type="site" description="Transition state stabilizer" evidence="11">
    <location>
        <position position="63"/>
    </location>
</feature>
<dbReference type="NCBIfam" id="NF040854">
    <property type="entry name" value="Hol_resolv_Hjc"/>
    <property type="match status" value="1"/>
</dbReference>
<accession>A0A7C2Z229</accession>
<feature type="binding site" evidence="11">
    <location>
        <position position="61"/>
    </location>
    <ligand>
        <name>Mg(2+)</name>
        <dbReference type="ChEBI" id="CHEBI:18420"/>
    </ligand>
</feature>
<evidence type="ECO:0000256" key="10">
    <source>
        <dbReference type="ARBA" id="ARBA00029354"/>
    </source>
</evidence>
<evidence type="ECO:0000256" key="4">
    <source>
        <dbReference type="ARBA" id="ARBA00022763"/>
    </source>
</evidence>
<dbReference type="InterPro" id="IPR014428">
    <property type="entry name" value="Hjc_arc"/>
</dbReference>
<evidence type="ECO:0000256" key="8">
    <source>
        <dbReference type="ARBA" id="ARBA00023172"/>
    </source>
</evidence>
<dbReference type="InterPro" id="IPR002732">
    <property type="entry name" value="Hjc"/>
</dbReference>
<dbReference type="InterPro" id="IPR011856">
    <property type="entry name" value="tRNA_endonuc-like_dom_sf"/>
</dbReference>
<dbReference type="GO" id="GO:0000287">
    <property type="term" value="F:magnesium ion binding"/>
    <property type="evidence" value="ECO:0007669"/>
    <property type="project" value="UniProtKB-UniRule"/>
</dbReference>
<dbReference type="PANTHER" id="PTHR39651">
    <property type="entry name" value="HOLLIDAY JUNCTION RESOLVASE HJC"/>
    <property type="match status" value="1"/>
</dbReference>
<dbReference type="GO" id="GO:0006310">
    <property type="term" value="P:DNA recombination"/>
    <property type="evidence" value="ECO:0007669"/>
    <property type="project" value="UniProtKB-UniRule"/>
</dbReference>
<keyword evidence="1 11" id="KW-0540">Nuclease</keyword>